<reference evidence="5 6" key="1">
    <citation type="submission" date="2022-10" db="EMBL/GenBank/DDBJ databases">
        <title>Marinomonas transparenta sp. nov. and Marinomonas sargassi sp. nov., isolated from marine alga (Sargassum natans (L.) Gaillon).</title>
        <authorList>
            <person name="Wang Y."/>
        </authorList>
    </citation>
    <scope>NUCLEOTIDE SEQUENCE [LARGE SCALE GENOMIC DNA]</scope>
    <source>
        <strain evidence="5 6">C2222</strain>
    </source>
</reference>
<dbReference type="EMBL" id="JAOVZB010000001">
    <property type="protein sequence ID" value="MCV2401969.1"/>
    <property type="molecule type" value="Genomic_DNA"/>
</dbReference>
<evidence type="ECO:0000259" key="3">
    <source>
        <dbReference type="PROSITE" id="PS50112"/>
    </source>
</evidence>
<proteinExistence type="predicted"/>
<keyword evidence="5" id="KW-0808">Transferase</keyword>
<dbReference type="CDD" id="cd00130">
    <property type="entry name" value="PAS"/>
    <property type="match status" value="1"/>
</dbReference>
<comment type="caution">
    <text evidence="5">The sequence shown here is derived from an EMBL/GenBank/DDBJ whole genome shotgun (WGS) entry which is preliminary data.</text>
</comment>
<dbReference type="Pfam" id="PF00990">
    <property type="entry name" value="GGDEF"/>
    <property type="match status" value="1"/>
</dbReference>
<dbReference type="PANTHER" id="PTHR45138:SF9">
    <property type="entry name" value="DIGUANYLATE CYCLASE DGCM-RELATED"/>
    <property type="match status" value="1"/>
</dbReference>
<dbReference type="InterPro" id="IPR000160">
    <property type="entry name" value="GGDEF_dom"/>
</dbReference>
<dbReference type="InterPro" id="IPR003018">
    <property type="entry name" value="GAF"/>
</dbReference>
<dbReference type="InterPro" id="IPR035965">
    <property type="entry name" value="PAS-like_dom_sf"/>
</dbReference>
<dbReference type="SMART" id="SM00267">
    <property type="entry name" value="GGDEF"/>
    <property type="match status" value="1"/>
</dbReference>
<evidence type="ECO:0000313" key="6">
    <source>
        <dbReference type="Proteomes" id="UP001209713"/>
    </source>
</evidence>
<dbReference type="NCBIfam" id="TIGR00254">
    <property type="entry name" value="GGDEF"/>
    <property type="match status" value="1"/>
</dbReference>
<dbReference type="InterPro" id="IPR029016">
    <property type="entry name" value="GAF-like_dom_sf"/>
</dbReference>
<dbReference type="EC" id="2.7.7.65" evidence="1"/>
<organism evidence="5 6">
    <name type="scientific">Marinomonas sargassi</name>
    <dbReference type="NCBI Taxonomy" id="2984494"/>
    <lineage>
        <taxon>Bacteria</taxon>
        <taxon>Pseudomonadati</taxon>
        <taxon>Pseudomonadota</taxon>
        <taxon>Gammaproteobacteria</taxon>
        <taxon>Oceanospirillales</taxon>
        <taxon>Oceanospirillaceae</taxon>
        <taxon>Marinomonas</taxon>
    </lineage>
</organism>
<evidence type="ECO:0000256" key="2">
    <source>
        <dbReference type="ARBA" id="ARBA00034247"/>
    </source>
</evidence>
<accession>A0ABT2YQN1</accession>
<dbReference type="PROSITE" id="PS50112">
    <property type="entry name" value="PAS"/>
    <property type="match status" value="1"/>
</dbReference>
<feature type="domain" description="GGDEF" evidence="4">
    <location>
        <begin position="325"/>
        <end position="461"/>
    </location>
</feature>
<gene>
    <name evidence="5" type="ORF">OFY17_03620</name>
</gene>
<dbReference type="PROSITE" id="PS50887">
    <property type="entry name" value="GGDEF"/>
    <property type="match status" value="1"/>
</dbReference>
<dbReference type="InterPro" id="IPR029787">
    <property type="entry name" value="Nucleotide_cyclase"/>
</dbReference>
<dbReference type="Pfam" id="PF13188">
    <property type="entry name" value="PAS_8"/>
    <property type="match status" value="1"/>
</dbReference>
<dbReference type="InterPro" id="IPR000014">
    <property type="entry name" value="PAS"/>
</dbReference>
<dbReference type="SUPFAM" id="SSF55073">
    <property type="entry name" value="Nucleotide cyclase"/>
    <property type="match status" value="1"/>
</dbReference>
<dbReference type="InterPro" id="IPR043128">
    <property type="entry name" value="Rev_trsase/Diguanyl_cyclase"/>
</dbReference>
<dbReference type="CDD" id="cd01949">
    <property type="entry name" value="GGDEF"/>
    <property type="match status" value="1"/>
</dbReference>
<keyword evidence="6" id="KW-1185">Reference proteome</keyword>
<sequence>MESIHNNINDVLNTTPIAVAYSSISSGHIEYINEAFTNLFGYRLEDLSDIKSWYVNATPEKDHYHNVIGPFIDNTNLSSARDIKSNLICKDGSIKHVNIYISKLNDKKIWYFTDFTDHWVAEERLRARSNMLEMVAKSSALKDILSTIVNQIEQENTQSICSILLFDKEQGCLRVGSAPNLPNFYNEAIDGVQAGPKVGSCGAAAYSKKRVIVADIASHENWQPFAQLAKEAGIAACWSDPILSSTGELLGTFAIYKRYPSTPSEKDFDLINFASRLASIAIESFRAKEELEQRAYFDFLTGLSNRGHFFDKGEEIFKSTAIEKTPLAIIMLDIDDFKKINDIYGHKTGDQVLKKLADISEQILSKRDIAARIGGEEFAFLLAHQDIDHVLSIAEQLRHHIEKSMVLSSENERVFFTVSIGVASKGKDTHYCTLGELLNKADKALYQSKKTGKNKVSHEVYTNTPSLF</sequence>
<dbReference type="Gene3D" id="3.30.450.20">
    <property type="entry name" value="PAS domain"/>
    <property type="match status" value="1"/>
</dbReference>
<feature type="domain" description="PAS" evidence="3">
    <location>
        <begin position="4"/>
        <end position="47"/>
    </location>
</feature>
<dbReference type="Proteomes" id="UP001209713">
    <property type="component" value="Unassembled WGS sequence"/>
</dbReference>
<dbReference type="SUPFAM" id="SSF55785">
    <property type="entry name" value="PYP-like sensor domain (PAS domain)"/>
    <property type="match status" value="1"/>
</dbReference>
<protein>
    <recommendedName>
        <fullName evidence="1">diguanylate cyclase</fullName>
        <ecNumber evidence="1">2.7.7.65</ecNumber>
    </recommendedName>
</protein>
<dbReference type="Gene3D" id="3.30.70.270">
    <property type="match status" value="1"/>
</dbReference>
<keyword evidence="5" id="KW-0548">Nucleotidyltransferase</keyword>
<evidence type="ECO:0000256" key="1">
    <source>
        <dbReference type="ARBA" id="ARBA00012528"/>
    </source>
</evidence>
<dbReference type="SMART" id="SM00065">
    <property type="entry name" value="GAF"/>
    <property type="match status" value="1"/>
</dbReference>
<dbReference type="RefSeq" id="WP_263529337.1">
    <property type="nucleotide sequence ID" value="NZ_JAOVZB010000001.1"/>
</dbReference>
<evidence type="ECO:0000313" key="5">
    <source>
        <dbReference type="EMBL" id="MCV2401969.1"/>
    </source>
</evidence>
<dbReference type="SUPFAM" id="SSF55781">
    <property type="entry name" value="GAF domain-like"/>
    <property type="match status" value="1"/>
</dbReference>
<evidence type="ECO:0000259" key="4">
    <source>
        <dbReference type="PROSITE" id="PS50887"/>
    </source>
</evidence>
<dbReference type="PANTHER" id="PTHR45138">
    <property type="entry name" value="REGULATORY COMPONENTS OF SENSORY TRANSDUCTION SYSTEM"/>
    <property type="match status" value="1"/>
</dbReference>
<dbReference type="Gene3D" id="3.30.450.40">
    <property type="match status" value="1"/>
</dbReference>
<dbReference type="GO" id="GO:0052621">
    <property type="term" value="F:diguanylate cyclase activity"/>
    <property type="evidence" value="ECO:0007669"/>
    <property type="project" value="UniProtKB-EC"/>
</dbReference>
<comment type="catalytic activity">
    <reaction evidence="2">
        <text>2 GTP = 3',3'-c-di-GMP + 2 diphosphate</text>
        <dbReference type="Rhea" id="RHEA:24898"/>
        <dbReference type="ChEBI" id="CHEBI:33019"/>
        <dbReference type="ChEBI" id="CHEBI:37565"/>
        <dbReference type="ChEBI" id="CHEBI:58805"/>
        <dbReference type="EC" id="2.7.7.65"/>
    </reaction>
</comment>
<dbReference type="Pfam" id="PF13185">
    <property type="entry name" value="GAF_2"/>
    <property type="match status" value="1"/>
</dbReference>
<dbReference type="InterPro" id="IPR050469">
    <property type="entry name" value="Diguanylate_Cyclase"/>
</dbReference>
<name>A0ABT2YQN1_9GAMM</name>
<dbReference type="NCBIfam" id="TIGR00229">
    <property type="entry name" value="sensory_box"/>
    <property type="match status" value="1"/>
</dbReference>